<proteinExistence type="predicted"/>
<comment type="caution">
    <text evidence="1">The sequence shown here is derived from an EMBL/GenBank/DDBJ whole genome shotgun (WGS) entry which is preliminary data.</text>
</comment>
<sequence length="268" mass="30476">MATIYHDYLKKIHSTYMTSDATEASYYPLLKELLESLGKKLGMVGGVTVQPKRTKAGIPDFLLKTKAGKIVGYVEAKDPMIENLINEAQSEQLLKYRSSLPNLILTNFLEFYLFRNGEIINEVRLANPVFLKLGKLPVPENIDKFNELIDQFFSFSVPETYTAKALATELAKRTRFLSSLILEELNEKTDIILGIYKAFKEELIESLTEESFADMYAQTISYGLFSARIQAREEEFSGSTAYKYIPPTIPLLRHLFYLLTGPNLPESL</sequence>
<gene>
    <name evidence="1" type="ORF">S03H2_03654</name>
</gene>
<organism evidence="1">
    <name type="scientific">marine sediment metagenome</name>
    <dbReference type="NCBI Taxonomy" id="412755"/>
    <lineage>
        <taxon>unclassified sequences</taxon>
        <taxon>metagenomes</taxon>
        <taxon>ecological metagenomes</taxon>
    </lineage>
</organism>
<evidence type="ECO:0000313" key="1">
    <source>
        <dbReference type="EMBL" id="GAH30966.1"/>
    </source>
</evidence>
<feature type="non-terminal residue" evidence="1">
    <location>
        <position position="268"/>
    </location>
</feature>
<dbReference type="EMBL" id="BARU01001371">
    <property type="protein sequence ID" value="GAH30966.1"/>
    <property type="molecule type" value="Genomic_DNA"/>
</dbReference>
<name>X1ECI3_9ZZZZ</name>
<dbReference type="AlphaFoldDB" id="X1ECI3"/>
<protein>
    <recommendedName>
        <fullName evidence="2">DNA methyltransferase</fullName>
    </recommendedName>
</protein>
<evidence type="ECO:0008006" key="2">
    <source>
        <dbReference type="Google" id="ProtNLM"/>
    </source>
</evidence>
<accession>X1ECI3</accession>
<reference evidence="1" key="1">
    <citation type="journal article" date="2014" name="Front. Microbiol.">
        <title>High frequency of phylogenetically diverse reductive dehalogenase-homologous genes in deep subseafloor sedimentary metagenomes.</title>
        <authorList>
            <person name="Kawai M."/>
            <person name="Futagami T."/>
            <person name="Toyoda A."/>
            <person name="Takaki Y."/>
            <person name="Nishi S."/>
            <person name="Hori S."/>
            <person name="Arai W."/>
            <person name="Tsubouchi T."/>
            <person name="Morono Y."/>
            <person name="Uchiyama I."/>
            <person name="Ito T."/>
            <person name="Fujiyama A."/>
            <person name="Inagaki F."/>
            <person name="Takami H."/>
        </authorList>
    </citation>
    <scope>NUCLEOTIDE SEQUENCE</scope>
    <source>
        <strain evidence="1">Expedition CK06-06</strain>
    </source>
</reference>